<keyword evidence="2" id="KW-0472">Membrane</keyword>
<gene>
    <name evidence="3" type="ORF">Azoinq_10290</name>
</gene>
<accession>A0A975SKY5</accession>
<dbReference type="EMBL" id="CP064782">
    <property type="protein sequence ID" value="QWT48253.1"/>
    <property type="molecule type" value="Genomic_DNA"/>
</dbReference>
<sequence length="277" mass="30467">MSYLRKISRYQAASYHLAISLSISTLIFATMLLLWYPPALLSAMGGKELMLLIGGIDVVLGPLITLIIFNPRKKSLPFDLGVIAFIQLVAMSYGLYTMFASRPVFAVYADGAIHVVSAIELDPKDLAQGKQDSFRQLSWSGPLLVAAQAPTEIEEKNNLAFSALAGMGIQNFPKYYVPYAAQQKEALQSSRPVTDLKLTPEDLDQLATYAKNFGMDITQIQCLPVVTRFGQALALLEGHSGRFLKFAPYSPNLARPRHKKAPRGGFSDGLIRPENRA</sequence>
<evidence type="ECO:0000256" key="2">
    <source>
        <dbReference type="SAM" id="Phobius"/>
    </source>
</evidence>
<keyword evidence="4" id="KW-1185">Reference proteome</keyword>
<feature type="transmembrane region" description="Helical" evidence="2">
    <location>
        <begin position="76"/>
        <end position="96"/>
    </location>
</feature>
<protein>
    <submittedName>
        <fullName evidence="3">Uncharacterized protein</fullName>
    </submittedName>
</protein>
<dbReference type="Proteomes" id="UP000683428">
    <property type="component" value="Chromosome"/>
</dbReference>
<dbReference type="KEGG" id="aiq:Azoinq_10290"/>
<evidence type="ECO:0000313" key="4">
    <source>
        <dbReference type="Proteomes" id="UP000683428"/>
    </source>
</evidence>
<proteinExistence type="predicted"/>
<feature type="transmembrane region" description="Helical" evidence="2">
    <location>
        <begin position="12"/>
        <end position="37"/>
    </location>
</feature>
<name>A0A975SKY5_9RHOO</name>
<organism evidence="3 4">
    <name type="scientific">Azospira inquinata</name>
    <dbReference type="NCBI Taxonomy" id="2785627"/>
    <lineage>
        <taxon>Bacteria</taxon>
        <taxon>Pseudomonadati</taxon>
        <taxon>Pseudomonadota</taxon>
        <taxon>Betaproteobacteria</taxon>
        <taxon>Rhodocyclales</taxon>
        <taxon>Rhodocyclaceae</taxon>
        <taxon>Azospira</taxon>
    </lineage>
</organism>
<dbReference type="AlphaFoldDB" id="A0A975SKY5"/>
<reference evidence="3" key="1">
    <citation type="submission" date="2020-11" db="EMBL/GenBank/DDBJ databases">
        <title>Azospira inquinata sp. nov.</title>
        <authorList>
            <person name="Moe W.M."/>
            <person name="Mikes M.C."/>
        </authorList>
    </citation>
    <scope>NUCLEOTIDE SEQUENCE</scope>
    <source>
        <strain evidence="3">Azo-3</strain>
    </source>
</reference>
<keyword evidence="2" id="KW-0812">Transmembrane</keyword>
<dbReference type="InterPro" id="IPR047814">
    <property type="entry name" value="TfpX/TfpZ-like"/>
</dbReference>
<evidence type="ECO:0000256" key="1">
    <source>
        <dbReference type="SAM" id="MobiDB-lite"/>
    </source>
</evidence>
<dbReference type="RefSeq" id="WP_216129380.1">
    <property type="nucleotide sequence ID" value="NZ_CP064782.1"/>
</dbReference>
<feature type="transmembrane region" description="Helical" evidence="2">
    <location>
        <begin position="49"/>
        <end position="69"/>
    </location>
</feature>
<feature type="region of interest" description="Disordered" evidence="1">
    <location>
        <begin position="254"/>
        <end position="277"/>
    </location>
</feature>
<evidence type="ECO:0000313" key="3">
    <source>
        <dbReference type="EMBL" id="QWT48253.1"/>
    </source>
</evidence>
<dbReference type="NCBIfam" id="NF041437">
    <property type="entry name" value="TfpZ"/>
    <property type="match status" value="1"/>
</dbReference>
<keyword evidence="2" id="KW-1133">Transmembrane helix</keyword>